<sequence length="80" mass="8696">MSHGTATYMHDMNSHPLPLLSNPPSTFSTSHTENPDLQIQSNNPIPPNPIPIPIHCLPHRGGWRPLHGPDMDMIGGGGRC</sequence>
<dbReference type="RefSeq" id="XP_033383737.1">
    <property type="nucleotide sequence ID" value="XM_033527786.1"/>
</dbReference>
<accession>A0A6A5XQ60</accession>
<name>A0A6A5XQ60_9PLEO</name>
<feature type="compositionally biased region" description="Polar residues" evidence="1">
    <location>
        <begin position="31"/>
        <end position="41"/>
    </location>
</feature>
<proteinExistence type="predicted"/>
<dbReference type="AlphaFoldDB" id="A0A6A5XQ60"/>
<organism evidence="2 3">
    <name type="scientific">Aaosphaeria arxii CBS 175.79</name>
    <dbReference type="NCBI Taxonomy" id="1450172"/>
    <lineage>
        <taxon>Eukaryota</taxon>
        <taxon>Fungi</taxon>
        <taxon>Dikarya</taxon>
        <taxon>Ascomycota</taxon>
        <taxon>Pezizomycotina</taxon>
        <taxon>Dothideomycetes</taxon>
        <taxon>Pleosporomycetidae</taxon>
        <taxon>Pleosporales</taxon>
        <taxon>Pleosporales incertae sedis</taxon>
        <taxon>Aaosphaeria</taxon>
    </lineage>
</organism>
<keyword evidence="3" id="KW-1185">Reference proteome</keyword>
<reference evidence="2" key="1">
    <citation type="journal article" date="2020" name="Stud. Mycol.">
        <title>101 Dothideomycetes genomes: a test case for predicting lifestyles and emergence of pathogens.</title>
        <authorList>
            <person name="Haridas S."/>
            <person name="Albert R."/>
            <person name="Binder M."/>
            <person name="Bloem J."/>
            <person name="Labutti K."/>
            <person name="Salamov A."/>
            <person name="Andreopoulos B."/>
            <person name="Baker S."/>
            <person name="Barry K."/>
            <person name="Bills G."/>
            <person name="Bluhm B."/>
            <person name="Cannon C."/>
            <person name="Castanera R."/>
            <person name="Culley D."/>
            <person name="Daum C."/>
            <person name="Ezra D."/>
            <person name="Gonzalez J."/>
            <person name="Henrissat B."/>
            <person name="Kuo A."/>
            <person name="Liang C."/>
            <person name="Lipzen A."/>
            <person name="Lutzoni F."/>
            <person name="Magnuson J."/>
            <person name="Mondo S."/>
            <person name="Nolan M."/>
            <person name="Ohm R."/>
            <person name="Pangilinan J."/>
            <person name="Park H.-J."/>
            <person name="Ramirez L."/>
            <person name="Alfaro M."/>
            <person name="Sun H."/>
            <person name="Tritt A."/>
            <person name="Yoshinaga Y."/>
            <person name="Zwiers L.-H."/>
            <person name="Turgeon B."/>
            <person name="Goodwin S."/>
            <person name="Spatafora J."/>
            <person name="Crous P."/>
            <person name="Grigoriev I."/>
        </authorList>
    </citation>
    <scope>NUCLEOTIDE SEQUENCE</scope>
    <source>
        <strain evidence="2">CBS 175.79</strain>
    </source>
</reference>
<evidence type="ECO:0000256" key="1">
    <source>
        <dbReference type="SAM" id="MobiDB-lite"/>
    </source>
</evidence>
<feature type="region of interest" description="Disordered" evidence="1">
    <location>
        <begin position="1"/>
        <end position="53"/>
    </location>
</feature>
<dbReference type="EMBL" id="ML978069">
    <property type="protein sequence ID" value="KAF2015398.1"/>
    <property type="molecule type" value="Genomic_DNA"/>
</dbReference>
<evidence type="ECO:0000313" key="2">
    <source>
        <dbReference type="EMBL" id="KAF2015398.1"/>
    </source>
</evidence>
<evidence type="ECO:0000313" key="3">
    <source>
        <dbReference type="Proteomes" id="UP000799778"/>
    </source>
</evidence>
<protein>
    <submittedName>
        <fullName evidence="2">Uncharacterized protein</fullName>
    </submittedName>
</protein>
<dbReference type="Proteomes" id="UP000799778">
    <property type="component" value="Unassembled WGS sequence"/>
</dbReference>
<gene>
    <name evidence="2" type="ORF">BU24DRAFT_421687</name>
</gene>
<dbReference type="GeneID" id="54285183"/>
<feature type="compositionally biased region" description="Low complexity" evidence="1">
    <location>
        <begin position="14"/>
        <end position="30"/>
    </location>
</feature>